<evidence type="ECO:0000256" key="5">
    <source>
        <dbReference type="ARBA" id="ARBA00023163"/>
    </source>
</evidence>
<dbReference type="Gene3D" id="2.130.10.10">
    <property type="entry name" value="YVTN repeat-like/Quinoprotein amine dehydrogenase"/>
    <property type="match status" value="1"/>
</dbReference>
<evidence type="ECO:0000256" key="4">
    <source>
        <dbReference type="ARBA" id="ARBA00023015"/>
    </source>
</evidence>
<keyword evidence="3" id="KW-0677">Repeat</keyword>
<evidence type="ECO:0000256" key="1">
    <source>
        <dbReference type="ARBA" id="ARBA00008075"/>
    </source>
</evidence>
<evidence type="ECO:0000256" key="3">
    <source>
        <dbReference type="ARBA" id="ARBA00022737"/>
    </source>
</evidence>
<evidence type="ECO:0000256" key="2">
    <source>
        <dbReference type="ARBA" id="ARBA00022574"/>
    </source>
</evidence>
<dbReference type="SMART" id="SM00320">
    <property type="entry name" value="WD40"/>
    <property type="match status" value="4"/>
</dbReference>
<protein>
    <submittedName>
        <fullName evidence="8">WD40 repeat-like protein</fullName>
    </submittedName>
</protein>
<gene>
    <name evidence="8" type="ORF">EV356DRAFT_500204</name>
</gene>
<evidence type="ECO:0000313" key="8">
    <source>
        <dbReference type="EMBL" id="KAF2235649.1"/>
    </source>
</evidence>
<dbReference type="PANTHER" id="PTHR10253">
    <property type="entry name" value="POLYCOMB PROTEIN"/>
    <property type="match status" value="1"/>
</dbReference>
<evidence type="ECO:0000256" key="7">
    <source>
        <dbReference type="SAM" id="MobiDB-lite"/>
    </source>
</evidence>
<dbReference type="AlphaFoldDB" id="A0A6A6HCS7"/>
<dbReference type="InterPro" id="IPR015943">
    <property type="entry name" value="WD40/YVTN_repeat-like_dom_sf"/>
</dbReference>
<feature type="compositionally biased region" description="Gly residues" evidence="7">
    <location>
        <begin position="347"/>
        <end position="366"/>
    </location>
</feature>
<dbReference type="PROSITE" id="PS50082">
    <property type="entry name" value="WD_REPEATS_2"/>
    <property type="match status" value="2"/>
</dbReference>
<keyword evidence="2 6" id="KW-0853">WD repeat</keyword>
<feature type="repeat" description="WD" evidence="6">
    <location>
        <begin position="169"/>
        <end position="200"/>
    </location>
</feature>
<sequence length="466" mass="50725">MHHATDLPSLRASIRLGGKDSEHDTKDALYDVKFYPYTAAGEDPVFAVTGGAQTFVCRALHQKDSAIEILRWFRDENANVQLNSLAWTQSPKSEPLVCVSGDDAKIKIYNVLTGELHRILIGHGSLINDLAVSPTSPTVLASASADHSIRIWDLKRRPNKNPCAVICSGGGHKEGVLTVGFHENGRYLLSGGLDTVVNLWILPNLADTPKDDNSVTQVHYPHFSTTELHHDFVDCILFYHDLILSRASKENRILLWKIDGFSSHDTPPPLSSAPAPSQLKETRSAFGGKFQRLLQFGAPNTTLFYMRFALFHQPHKHPILVIGNEKSRFFFWDLQRLEEGYGDTTAAGGGGGGGGAGGEDGGGPSGDGLRVPRHQAKRDKSALGMMREQSVASEASSGVGSSNSGSVAGMERRFVINDPFTSVGAHRKITVPKIAFATRQVAWSPGGEWAVAVGDHGMVVLFRRWD</sequence>
<proteinExistence type="inferred from homology"/>
<dbReference type="Proteomes" id="UP000800092">
    <property type="component" value="Unassembled WGS sequence"/>
</dbReference>
<name>A0A6A6HCS7_VIRVR</name>
<comment type="similarity">
    <text evidence="1">Belongs to the WD repeat ESC family.</text>
</comment>
<keyword evidence="9" id="KW-1185">Reference proteome</keyword>
<dbReference type="SUPFAM" id="SSF50978">
    <property type="entry name" value="WD40 repeat-like"/>
    <property type="match status" value="1"/>
</dbReference>
<dbReference type="PROSITE" id="PS50294">
    <property type="entry name" value="WD_REPEATS_REGION"/>
    <property type="match status" value="2"/>
</dbReference>
<evidence type="ECO:0000256" key="6">
    <source>
        <dbReference type="PROSITE-ProRule" id="PRU00221"/>
    </source>
</evidence>
<keyword evidence="4" id="KW-0805">Transcription regulation</keyword>
<dbReference type="EMBL" id="ML991790">
    <property type="protein sequence ID" value="KAF2235649.1"/>
    <property type="molecule type" value="Genomic_DNA"/>
</dbReference>
<accession>A0A6A6HCS7</accession>
<evidence type="ECO:0000313" key="9">
    <source>
        <dbReference type="Proteomes" id="UP000800092"/>
    </source>
</evidence>
<feature type="repeat" description="WD" evidence="6">
    <location>
        <begin position="120"/>
        <end position="155"/>
    </location>
</feature>
<feature type="compositionally biased region" description="Low complexity" evidence="7">
    <location>
        <begin position="390"/>
        <end position="405"/>
    </location>
</feature>
<dbReference type="PROSITE" id="PS00678">
    <property type="entry name" value="WD_REPEATS_1"/>
    <property type="match status" value="1"/>
</dbReference>
<dbReference type="InterPro" id="IPR001680">
    <property type="entry name" value="WD40_rpt"/>
</dbReference>
<dbReference type="InterPro" id="IPR019775">
    <property type="entry name" value="WD40_repeat_CS"/>
</dbReference>
<dbReference type="OrthoDB" id="7318948at2759"/>
<keyword evidence="5" id="KW-0804">Transcription</keyword>
<reference evidence="8" key="1">
    <citation type="journal article" date="2020" name="Stud. Mycol.">
        <title>101 Dothideomycetes genomes: a test case for predicting lifestyles and emergence of pathogens.</title>
        <authorList>
            <person name="Haridas S."/>
            <person name="Albert R."/>
            <person name="Binder M."/>
            <person name="Bloem J."/>
            <person name="Labutti K."/>
            <person name="Salamov A."/>
            <person name="Andreopoulos B."/>
            <person name="Baker S."/>
            <person name="Barry K."/>
            <person name="Bills G."/>
            <person name="Bluhm B."/>
            <person name="Cannon C."/>
            <person name="Castanera R."/>
            <person name="Culley D."/>
            <person name="Daum C."/>
            <person name="Ezra D."/>
            <person name="Gonzalez J."/>
            <person name="Henrissat B."/>
            <person name="Kuo A."/>
            <person name="Liang C."/>
            <person name="Lipzen A."/>
            <person name="Lutzoni F."/>
            <person name="Magnuson J."/>
            <person name="Mondo S."/>
            <person name="Nolan M."/>
            <person name="Ohm R."/>
            <person name="Pangilinan J."/>
            <person name="Park H.-J."/>
            <person name="Ramirez L."/>
            <person name="Alfaro M."/>
            <person name="Sun H."/>
            <person name="Tritt A."/>
            <person name="Yoshinaga Y."/>
            <person name="Zwiers L.-H."/>
            <person name="Turgeon B."/>
            <person name="Goodwin S."/>
            <person name="Spatafora J."/>
            <person name="Crous P."/>
            <person name="Grigoriev I."/>
        </authorList>
    </citation>
    <scope>NUCLEOTIDE SEQUENCE</scope>
    <source>
        <strain evidence="8">Tuck. ex Michener</strain>
    </source>
</reference>
<dbReference type="Pfam" id="PF00400">
    <property type="entry name" value="WD40"/>
    <property type="match status" value="2"/>
</dbReference>
<dbReference type="InterPro" id="IPR036322">
    <property type="entry name" value="WD40_repeat_dom_sf"/>
</dbReference>
<feature type="region of interest" description="Disordered" evidence="7">
    <location>
        <begin position="343"/>
        <end position="405"/>
    </location>
</feature>
<organism evidence="8 9">
    <name type="scientific">Viridothelium virens</name>
    <name type="common">Speckled blister lichen</name>
    <name type="synonym">Trypethelium virens</name>
    <dbReference type="NCBI Taxonomy" id="1048519"/>
    <lineage>
        <taxon>Eukaryota</taxon>
        <taxon>Fungi</taxon>
        <taxon>Dikarya</taxon>
        <taxon>Ascomycota</taxon>
        <taxon>Pezizomycotina</taxon>
        <taxon>Dothideomycetes</taxon>
        <taxon>Dothideomycetes incertae sedis</taxon>
        <taxon>Trypetheliales</taxon>
        <taxon>Trypetheliaceae</taxon>
        <taxon>Viridothelium</taxon>
    </lineage>
</organism>
<dbReference type="InterPro" id="IPR051243">
    <property type="entry name" value="PcG_WD-repeat"/>
</dbReference>